<comment type="caution">
    <text evidence="2">The sequence shown here is derived from an EMBL/GenBank/DDBJ whole genome shotgun (WGS) entry which is preliminary data.</text>
</comment>
<dbReference type="EMBL" id="JBFXLS010000030">
    <property type="protein sequence ID" value="KAL2826468.1"/>
    <property type="molecule type" value="Genomic_DNA"/>
</dbReference>
<gene>
    <name evidence="2" type="ORF">BDW59DRAFT_160985</name>
</gene>
<keyword evidence="3" id="KW-1185">Reference proteome</keyword>
<organism evidence="2 3">
    <name type="scientific">Aspergillus cavernicola</name>
    <dbReference type="NCBI Taxonomy" id="176166"/>
    <lineage>
        <taxon>Eukaryota</taxon>
        <taxon>Fungi</taxon>
        <taxon>Dikarya</taxon>
        <taxon>Ascomycota</taxon>
        <taxon>Pezizomycotina</taxon>
        <taxon>Eurotiomycetes</taxon>
        <taxon>Eurotiomycetidae</taxon>
        <taxon>Eurotiales</taxon>
        <taxon>Aspergillaceae</taxon>
        <taxon>Aspergillus</taxon>
        <taxon>Aspergillus subgen. Nidulantes</taxon>
    </lineage>
</organism>
<dbReference type="Proteomes" id="UP001610335">
    <property type="component" value="Unassembled WGS sequence"/>
</dbReference>
<reference evidence="2 3" key="1">
    <citation type="submission" date="2024-07" db="EMBL/GenBank/DDBJ databases">
        <title>Section-level genome sequencing and comparative genomics of Aspergillus sections Usti and Cavernicolus.</title>
        <authorList>
            <consortium name="Lawrence Berkeley National Laboratory"/>
            <person name="Nybo J.L."/>
            <person name="Vesth T.C."/>
            <person name="Theobald S."/>
            <person name="Frisvad J.C."/>
            <person name="Larsen T.O."/>
            <person name="Kjaerboelling I."/>
            <person name="Rothschild-Mancinelli K."/>
            <person name="Lyhne E.K."/>
            <person name="Kogle M.E."/>
            <person name="Barry K."/>
            <person name="Clum A."/>
            <person name="Na H."/>
            <person name="Ledsgaard L."/>
            <person name="Lin J."/>
            <person name="Lipzen A."/>
            <person name="Kuo A."/>
            <person name="Riley R."/>
            <person name="Mondo S."/>
            <person name="LaButti K."/>
            <person name="Haridas S."/>
            <person name="Pangalinan J."/>
            <person name="Salamov A.A."/>
            <person name="Simmons B.A."/>
            <person name="Magnuson J.K."/>
            <person name="Chen J."/>
            <person name="Drula E."/>
            <person name="Henrissat B."/>
            <person name="Wiebenga A."/>
            <person name="Lubbers R.J."/>
            <person name="Gomes A.C."/>
            <person name="Makela M.R."/>
            <person name="Stajich J."/>
            <person name="Grigoriev I.V."/>
            <person name="Mortensen U.H."/>
            <person name="De vries R.P."/>
            <person name="Baker S.E."/>
            <person name="Andersen M.R."/>
        </authorList>
    </citation>
    <scope>NUCLEOTIDE SEQUENCE [LARGE SCALE GENOMIC DNA]</scope>
    <source>
        <strain evidence="2 3">CBS 600.67</strain>
    </source>
</reference>
<dbReference type="SUPFAM" id="SSF48403">
    <property type="entry name" value="Ankyrin repeat"/>
    <property type="match status" value="1"/>
</dbReference>
<evidence type="ECO:0000313" key="3">
    <source>
        <dbReference type="Proteomes" id="UP001610335"/>
    </source>
</evidence>
<feature type="region of interest" description="Disordered" evidence="1">
    <location>
        <begin position="436"/>
        <end position="471"/>
    </location>
</feature>
<accession>A0ABR4II01</accession>
<dbReference type="InterPro" id="IPR036770">
    <property type="entry name" value="Ankyrin_rpt-contain_sf"/>
</dbReference>
<proteinExistence type="predicted"/>
<sequence length="471" mass="53095">MAAPPPIAAAWLNVVKPTTANNFLNLLNYNQVMDLMEAIPQFSVRIFDWGLSVGPWQEHQQFSTQLEIIAWHHSLVNVVPPLPSPAAAVNGNMAARNWPIERLIRRNQWRCLTRLHRANHWDPLSFSPRGVSYLHMAHDAGAKYTFNYIVHQARGNALFCTTNTSFENVTGIQADNVHFDFVLELDKYKIFRQWWRSIITTPPEVPLDPILVLTEESQRILCRKAARPFAEYLRTHNNFHLATTSTTDIRGTVWHLAVENPNSNFVDFLATNGTQSIDMYSGHFQSPLDYSVTMDHFNVFKRLLSAGANPDPLVEHFIQDFEPATNKWLRASSAHYTRINSTTGQTANGGTIIHKIIEELHSRVTALNNADLFLTPAQKARKRRNLIKTANGLIRLMRVGSRHGRPDMTARNLDQRTALDLALFCHFPALADVLQTNPGRPVDARGGGDGGGAAAWGHRYPTRRAPRARGT</sequence>
<protein>
    <submittedName>
        <fullName evidence="2">Uncharacterized protein</fullName>
    </submittedName>
</protein>
<evidence type="ECO:0000256" key="1">
    <source>
        <dbReference type="SAM" id="MobiDB-lite"/>
    </source>
</evidence>
<feature type="compositionally biased region" description="Basic residues" evidence="1">
    <location>
        <begin position="460"/>
        <end position="471"/>
    </location>
</feature>
<name>A0ABR4II01_9EURO</name>
<evidence type="ECO:0000313" key="2">
    <source>
        <dbReference type="EMBL" id="KAL2826468.1"/>
    </source>
</evidence>
<feature type="compositionally biased region" description="Gly residues" evidence="1">
    <location>
        <begin position="445"/>
        <end position="454"/>
    </location>
</feature>
<dbReference type="Gene3D" id="1.25.40.20">
    <property type="entry name" value="Ankyrin repeat-containing domain"/>
    <property type="match status" value="1"/>
</dbReference>